<proteinExistence type="predicted"/>
<sequence>TLRHPAQCDLALEARRNSAQPRKYSQCVEKPTEMSVRARDLHRITPGFAGIELPWHQLIKLLHYCSPIPSNH</sequence>
<evidence type="ECO:0000313" key="1">
    <source>
        <dbReference type="WBParaSite" id="MCU_005290-RB"/>
    </source>
</evidence>
<accession>A0A5K3F428</accession>
<dbReference type="AlphaFoldDB" id="A0A5K3F428"/>
<organism evidence="1">
    <name type="scientific">Mesocestoides corti</name>
    <name type="common">Flatworm</name>
    <dbReference type="NCBI Taxonomy" id="53468"/>
    <lineage>
        <taxon>Eukaryota</taxon>
        <taxon>Metazoa</taxon>
        <taxon>Spiralia</taxon>
        <taxon>Lophotrochozoa</taxon>
        <taxon>Platyhelminthes</taxon>
        <taxon>Cestoda</taxon>
        <taxon>Eucestoda</taxon>
        <taxon>Cyclophyllidea</taxon>
        <taxon>Mesocestoididae</taxon>
        <taxon>Mesocestoides</taxon>
    </lineage>
</organism>
<protein>
    <submittedName>
        <fullName evidence="1">O-acyltransferase</fullName>
    </submittedName>
</protein>
<dbReference type="WBParaSite" id="MCU_005290-RB">
    <property type="protein sequence ID" value="MCU_005290-RB"/>
    <property type="gene ID" value="MCU_005290"/>
</dbReference>
<reference evidence="1" key="1">
    <citation type="submission" date="2019-11" db="UniProtKB">
        <authorList>
            <consortium name="WormBaseParasite"/>
        </authorList>
    </citation>
    <scope>IDENTIFICATION</scope>
</reference>
<name>A0A5K3F428_MESCO</name>